<reference evidence="3" key="1">
    <citation type="journal article" date="2019" name="Int. J. Syst. Evol. Microbiol.">
        <title>The Global Catalogue of Microorganisms (GCM) 10K type strain sequencing project: providing services to taxonomists for standard genome sequencing and annotation.</title>
        <authorList>
            <consortium name="The Broad Institute Genomics Platform"/>
            <consortium name="The Broad Institute Genome Sequencing Center for Infectious Disease"/>
            <person name="Wu L."/>
            <person name="Ma J."/>
        </authorList>
    </citation>
    <scope>NUCLEOTIDE SEQUENCE [LARGE SCALE GENOMIC DNA]</scope>
    <source>
        <strain evidence="3">NBRC 106348</strain>
    </source>
</reference>
<dbReference type="Proteomes" id="UP001157091">
    <property type="component" value="Unassembled WGS sequence"/>
</dbReference>
<dbReference type="EMBL" id="BSUK01000001">
    <property type="protein sequence ID" value="GMA22626.1"/>
    <property type="molecule type" value="Genomic_DNA"/>
</dbReference>
<dbReference type="RefSeq" id="WP_284291748.1">
    <property type="nucleotide sequence ID" value="NZ_BSUK01000001.1"/>
</dbReference>
<proteinExistence type="predicted"/>
<keyword evidence="3" id="KW-1185">Reference proteome</keyword>
<dbReference type="InterPro" id="IPR011037">
    <property type="entry name" value="Pyrv_Knase-like_insert_dom_sf"/>
</dbReference>
<dbReference type="InterPro" id="IPR005302">
    <property type="entry name" value="MoCF_Sase_C"/>
</dbReference>
<dbReference type="SUPFAM" id="SSF50800">
    <property type="entry name" value="PK beta-barrel domain-like"/>
    <property type="match status" value="1"/>
</dbReference>
<name>A0ABQ6HVZ7_9MICO</name>
<dbReference type="InterPro" id="IPR005303">
    <property type="entry name" value="MOCOS_middle"/>
</dbReference>
<dbReference type="PROSITE" id="PS51340">
    <property type="entry name" value="MOSC"/>
    <property type="match status" value="1"/>
</dbReference>
<evidence type="ECO:0000259" key="1">
    <source>
        <dbReference type="PROSITE" id="PS51340"/>
    </source>
</evidence>
<protein>
    <submittedName>
        <fullName evidence="2">Iron-sulfur protein</fullName>
    </submittedName>
</protein>
<comment type="caution">
    <text evidence="2">The sequence shown here is derived from an EMBL/GenBank/DDBJ whole genome shotgun (WGS) entry which is preliminary data.</text>
</comment>
<accession>A0ABQ6HVZ7</accession>
<dbReference type="Pfam" id="PF03476">
    <property type="entry name" value="MOSC_N"/>
    <property type="match status" value="1"/>
</dbReference>
<evidence type="ECO:0000313" key="2">
    <source>
        <dbReference type="EMBL" id="GMA22626.1"/>
    </source>
</evidence>
<sequence length="250" mass="26451">MGGTEVLDVRSVGFTPVKGTRHVPQPEASFDADGPVGDRLYCLVDTERRRVLKTVQNPSLLAVEARWDGTTLALATPDGPTVRAVPEPAGETLVCSYWGRPVELALLDGPHAGLLSQWLGRPVRLALAPRGCVVYGAPVTLVATASLDDLGGRAGHPDLVAEASRFRATFVVETEVPYVEETWSGREVVADGVRLRVGAAVPRCAVVDLDPDTGRRGSGVLKALAAYRPGNAAGEPYFGVYAEVVEASAR</sequence>
<dbReference type="Pfam" id="PF03473">
    <property type="entry name" value="MOSC"/>
    <property type="match status" value="1"/>
</dbReference>
<gene>
    <name evidence="2" type="ORF">GCM10025864_03850</name>
</gene>
<feature type="domain" description="MOSC" evidence="1">
    <location>
        <begin position="99"/>
        <end position="250"/>
    </location>
</feature>
<evidence type="ECO:0000313" key="3">
    <source>
        <dbReference type="Proteomes" id="UP001157091"/>
    </source>
</evidence>
<organism evidence="2 3">
    <name type="scientific">Luteimicrobium album</name>
    <dbReference type="NCBI Taxonomy" id="1054550"/>
    <lineage>
        <taxon>Bacteria</taxon>
        <taxon>Bacillati</taxon>
        <taxon>Actinomycetota</taxon>
        <taxon>Actinomycetes</taxon>
        <taxon>Micrococcales</taxon>
        <taxon>Luteimicrobium</taxon>
    </lineage>
</organism>